<sequence length="152" mass="16386">MNAQLFIIGQIHSLGRPLKSRKLRLCYAGFFDDGTKHAVPLQIAANSGGPKEVLLCPCVGEIVVVHKAGIFVRACDAIDAESPLPIIMPGIQPQAGRFHQHLRPLLRHKGQIARGMVIADEGMGHIPVDVILGRSGWKIGRALRPRDGAPGI</sequence>
<protein>
    <submittedName>
        <fullName evidence="1">Uncharacterized protein</fullName>
    </submittedName>
</protein>
<dbReference type="EMBL" id="VSSQ01013225">
    <property type="protein sequence ID" value="MPM51020.1"/>
    <property type="molecule type" value="Genomic_DNA"/>
</dbReference>
<reference evidence="1" key="1">
    <citation type="submission" date="2019-08" db="EMBL/GenBank/DDBJ databases">
        <authorList>
            <person name="Kucharzyk K."/>
            <person name="Murdoch R.W."/>
            <person name="Higgins S."/>
            <person name="Loffler F."/>
        </authorList>
    </citation>
    <scope>NUCLEOTIDE SEQUENCE</scope>
</reference>
<gene>
    <name evidence="1" type="ORF">SDC9_97766</name>
</gene>
<accession>A0A645ACY6</accession>
<organism evidence="1">
    <name type="scientific">bioreactor metagenome</name>
    <dbReference type="NCBI Taxonomy" id="1076179"/>
    <lineage>
        <taxon>unclassified sequences</taxon>
        <taxon>metagenomes</taxon>
        <taxon>ecological metagenomes</taxon>
    </lineage>
</organism>
<evidence type="ECO:0000313" key="1">
    <source>
        <dbReference type="EMBL" id="MPM51020.1"/>
    </source>
</evidence>
<dbReference type="AlphaFoldDB" id="A0A645ACY6"/>
<proteinExistence type="predicted"/>
<comment type="caution">
    <text evidence="1">The sequence shown here is derived from an EMBL/GenBank/DDBJ whole genome shotgun (WGS) entry which is preliminary data.</text>
</comment>
<name>A0A645ACY6_9ZZZZ</name>